<name>A0ACC2GLD2_DALPE</name>
<keyword evidence="2" id="KW-1185">Reference proteome</keyword>
<dbReference type="Proteomes" id="UP001157502">
    <property type="component" value="Chromosome 12"/>
</dbReference>
<organism evidence="1 2">
    <name type="scientific">Dallia pectoralis</name>
    <name type="common">Alaska blackfish</name>
    <dbReference type="NCBI Taxonomy" id="75939"/>
    <lineage>
        <taxon>Eukaryota</taxon>
        <taxon>Metazoa</taxon>
        <taxon>Chordata</taxon>
        <taxon>Craniata</taxon>
        <taxon>Vertebrata</taxon>
        <taxon>Euteleostomi</taxon>
        <taxon>Actinopterygii</taxon>
        <taxon>Neopterygii</taxon>
        <taxon>Teleostei</taxon>
        <taxon>Protacanthopterygii</taxon>
        <taxon>Esociformes</taxon>
        <taxon>Umbridae</taxon>
        <taxon>Dallia</taxon>
    </lineage>
</organism>
<comment type="caution">
    <text evidence="1">The sequence shown here is derived from an EMBL/GenBank/DDBJ whole genome shotgun (WGS) entry which is preliminary data.</text>
</comment>
<gene>
    <name evidence="1" type="ORF">DPEC_G00158330</name>
</gene>
<proteinExistence type="predicted"/>
<reference evidence="1" key="1">
    <citation type="submission" date="2021-05" db="EMBL/GenBank/DDBJ databases">
        <authorList>
            <person name="Pan Q."/>
            <person name="Jouanno E."/>
            <person name="Zahm M."/>
            <person name="Klopp C."/>
            <person name="Cabau C."/>
            <person name="Louis A."/>
            <person name="Berthelot C."/>
            <person name="Parey E."/>
            <person name="Roest Crollius H."/>
            <person name="Montfort J."/>
            <person name="Robinson-Rechavi M."/>
            <person name="Bouchez O."/>
            <person name="Lampietro C."/>
            <person name="Lopez Roques C."/>
            <person name="Donnadieu C."/>
            <person name="Postlethwait J."/>
            <person name="Bobe J."/>
            <person name="Dillon D."/>
            <person name="Chandos A."/>
            <person name="von Hippel F."/>
            <person name="Guiguen Y."/>
        </authorList>
    </citation>
    <scope>NUCLEOTIDE SEQUENCE</scope>
    <source>
        <strain evidence="1">YG-Jan2019</strain>
    </source>
</reference>
<evidence type="ECO:0000313" key="1">
    <source>
        <dbReference type="EMBL" id="KAJ8004357.1"/>
    </source>
</evidence>
<sequence>MSALPELRQSNRCRLRQNFGSWGTASRRKRSTALEYHESFHKDVILLPGPSWVTVCKQSSKHFLHENGHILSAFEFRKSWDHPTVLQDIWMGFGSRIPEDFRIRSPSRRGTASSSVAATLPPPVIPAPISHTVGLGSALCSAAAFDSLAACSAPSTSHYGSTGGGSSTCPVSNVTDESSSSDYATYISLVTNVSDLSSDDEELNPAIMASIEPQQAQASHSQEASVTEILLELAEKVTPHVRCRFNINRSAVLDGAFRGFNRTTYNPNATMNVKFSDDLGRSEESVDLGGPRWEFLRLMVEALARSSMFEGSDGSQNLALDIAALRDDRYFCLVGGAQTASPVLKDIADTDIYLRVKKVSQSSTYEDLVTATLPLQDYLANAGCLRPLKTIDDKDQLVNDILMFQIVCRALCKGSNKRISEEVVIPFWRDCLQDAQDESPAKLQEILAFATGATVIPPIGFDPTPSIGFLHENGHQDTSASSLPIANTCINCLNLPLHKSYIVFKEKMDFALGNTHGFGRA</sequence>
<protein>
    <submittedName>
        <fullName evidence="1">Uncharacterized protein</fullName>
    </submittedName>
</protein>
<dbReference type="EMBL" id="CM055739">
    <property type="protein sequence ID" value="KAJ8004357.1"/>
    <property type="molecule type" value="Genomic_DNA"/>
</dbReference>
<accession>A0ACC2GLD2</accession>
<evidence type="ECO:0000313" key="2">
    <source>
        <dbReference type="Proteomes" id="UP001157502"/>
    </source>
</evidence>